<comment type="subcellular location">
    <subcellularLocation>
        <location evidence="1">Cell outer membrane</location>
        <topology evidence="1">Multi-pass membrane protein</topology>
    </subcellularLocation>
</comment>
<organism evidence="7 8">
    <name type="scientific">Celerinatantimonas yamalensis</name>
    <dbReference type="NCBI Taxonomy" id="559956"/>
    <lineage>
        <taxon>Bacteria</taxon>
        <taxon>Pseudomonadati</taxon>
        <taxon>Pseudomonadota</taxon>
        <taxon>Gammaproteobacteria</taxon>
        <taxon>Celerinatantimonadaceae</taxon>
        <taxon>Celerinatantimonas</taxon>
    </lineage>
</organism>
<accession>A0ABW9G3K8</accession>
<comment type="similarity">
    <text evidence="2">Belongs to the Gram-negative porin family.</text>
</comment>
<keyword evidence="4" id="KW-0472">Membrane</keyword>
<dbReference type="RefSeq" id="WP_408622261.1">
    <property type="nucleotide sequence ID" value="NZ_JBEQCT010000001.1"/>
</dbReference>
<evidence type="ECO:0000313" key="7">
    <source>
        <dbReference type="EMBL" id="MFM2484123.1"/>
    </source>
</evidence>
<dbReference type="InterPro" id="IPR023614">
    <property type="entry name" value="Porin_dom_sf"/>
</dbReference>
<evidence type="ECO:0000259" key="6">
    <source>
        <dbReference type="Pfam" id="PF13609"/>
    </source>
</evidence>
<dbReference type="PANTHER" id="PTHR34501:SF2">
    <property type="entry name" value="OUTER MEMBRANE PORIN F-RELATED"/>
    <property type="match status" value="1"/>
</dbReference>
<sequence>MKKTILALTIPAMLAVSAAATAANVYKTDSQTLDVFGRGKFSVNRNHDSQTRSDFSARFGVKGTTQISEGLSAFAHVAWDMQSQRDQLSSNVAGNDDLMSREVFVGLDYGQAGSLELGQDHTPFYSSLTKVTDIFDWDGQESYVGTYGKNFNPNQAIYTNAFGPVTVQASYQFDTQQGSGAAAIDTFNGGVGTFTDQSNAHSLAVVYDTGLGLNVRAAYARQNFAGDEHKNNYGFGVDYTMDNLYVAALYTHDKEDGVNQSAKRNGYEFAAKYNMGKISLLTGYAYGKQDSDATGNDSKYAKAFKLGMQYHFTSNVKGMVQWTNNTADQIDNSNAYHAGLQYNF</sequence>
<gene>
    <name evidence="7" type="ORF">ABUE30_03425</name>
</gene>
<proteinExistence type="inferred from homology"/>
<dbReference type="EMBL" id="JBEQCT010000001">
    <property type="protein sequence ID" value="MFM2484123.1"/>
    <property type="molecule type" value="Genomic_DNA"/>
</dbReference>
<evidence type="ECO:0000256" key="5">
    <source>
        <dbReference type="SAM" id="SignalP"/>
    </source>
</evidence>
<dbReference type="Gene3D" id="2.40.160.10">
    <property type="entry name" value="Porin"/>
    <property type="match status" value="1"/>
</dbReference>
<dbReference type="SUPFAM" id="SSF56935">
    <property type="entry name" value="Porins"/>
    <property type="match status" value="1"/>
</dbReference>
<keyword evidence="8" id="KW-1185">Reference proteome</keyword>
<keyword evidence="3 5" id="KW-0732">Signal</keyword>
<evidence type="ECO:0000256" key="2">
    <source>
        <dbReference type="ARBA" id="ARBA00007539"/>
    </source>
</evidence>
<evidence type="ECO:0000256" key="1">
    <source>
        <dbReference type="ARBA" id="ARBA00004571"/>
    </source>
</evidence>
<feature type="domain" description="Porin" evidence="6">
    <location>
        <begin position="12"/>
        <end position="318"/>
    </location>
</feature>
<feature type="signal peptide" evidence="5">
    <location>
        <begin position="1"/>
        <end position="22"/>
    </location>
</feature>
<evidence type="ECO:0000256" key="4">
    <source>
        <dbReference type="ARBA" id="ARBA00023136"/>
    </source>
</evidence>
<feature type="chain" id="PRO_5046638658" evidence="5">
    <location>
        <begin position="23"/>
        <end position="344"/>
    </location>
</feature>
<dbReference type="Pfam" id="PF13609">
    <property type="entry name" value="Porin_4"/>
    <property type="match status" value="1"/>
</dbReference>
<dbReference type="CDD" id="cd00342">
    <property type="entry name" value="gram_neg_porins"/>
    <property type="match status" value="1"/>
</dbReference>
<dbReference type="PANTHER" id="PTHR34501">
    <property type="entry name" value="PROTEIN YDDL-RELATED"/>
    <property type="match status" value="1"/>
</dbReference>
<name>A0ABW9G3K8_9GAMM</name>
<dbReference type="InterPro" id="IPR001897">
    <property type="entry name" value="Porin_gammaproteobac"/>
</dbReference>
<protein>
    <submittedName>
        <fullName evidence="7">Porin</fullName>
    </submittedName>
</protein>
<dbReference type="InterPro" id="IPR033900">
    <property type="entry name" value="Gram_neg_porin_domain"/>
</dbReference>
<evidence type="ECO:0000256" key="3">
    <source>
        <dbReference type="ARBA" id="ARBA00022729"/>
    </source>
</evidence>
<dbReference type="InterPro" id="IPR050298">
    <property type="entry name" value="Gram-neg_bact_OMP"/>
</dbReference>
<reference evidence="7 8" key="1">
    <citation type="journal article" date="2013" name="Int. J. Syst. Evol. Microbiol.">
        <title>Celerinatantimonas yamalensis sp. nov., a cold-adapted diazotrophic bacterium from a cold permafrost brine.</title>
        <authorList>
            <person name="Shcherbakova V."/>
            <person name="Chuvilskaya N."/>
            <person name="Rivkina E."/>
            <person name="Demidov N."/>
            <person name="Uchaeva V."/>
            <person name="Suetin S."/>
            <person name="Suzina N."/>
            <person name="Gilichinsky D."/>
        </authorList>
    </citation>
    <scope>NUCLEOTIDE SEQUENCE [LARGE SCALE GENOMIC DNA]</scope>
    <source>
        <strain evidence="7 8">C7</strain>
    </source>
</reference>
<dbReference type="Proteomes" id="UP001629953">
    <property type="component" value="Unassembled WGS sequence"/>
</dbReference>
<evidence type="ECO:0000313" key="8">
    <source>
        <dbReference type="Proteomes" id="UP001629953"/>
    </source>
</evidence>
<dbReference type="PRINTS" id="PR00183">
    <property type="entry name" value="ECOLIPORIN"/>
</dbReference>
<comment type="caution">
    <text evidence="7">The sequence shown here is derived from an EMBL/GenBank/DDBJ whole genome shotgun (WGS) entry which is preliminary data.</text>
</comment>